<gene>
    <name evidence="1" type="ORF">FF38_13412</name>
</gene>
<protein>
    <submittedName>
        <fullName evidence="1">Uncharacterized protein</fullName>
    </submittedName>
</protein>
<proteinExistence type="predicted"/>
<organism evidence="1 2">
    <name type="scientific">Lucilia cuprina</name>
    <name type="common">Green bottle fly</name>
    <name type="synonym">Australian sheep blowfly</name>
    <dbReference type="NCBI Taxonomy" id="7375"/>
    <lineage>
        <taxon>Eukaryota</taxon>
        <taxon>Metazoa</taxon>
        <taxon>Ecdysozoa</taxon>
        <taxon>Arthropoda</taxon>
        <taxon>Hexapoda</taxon>
        <taxon>Insecta</taxon>
        <taxon>Pterygota</taxon>
        <taxon>Neoptera</taxon>
        <taxon>Endopterygota</taxon>
        <taxon>Diptera</taxon>
        <taxon>Brachycera</taxon>
        <taxon>Muscomorpha</taxon>
        <taxon>Oestroidea</taxon>
        <taxon>Calliphoridae</taxon>
        <taxon>Luciliinae</taxon>
        <taxon>Lucilia</taxon>
    </lineage>
</organism>
<dbReference type="Proteomes" id="UP000037069">
    <property type="component" value="Unassembled WGS sequence"/>
</dbReference>
<sequence length="152" mass="16807">MPEKYDLTAKVQPFLDEQLFELINLFNQGAQPLTDKSGEAITDFSGLSLEDAEKMFSEESIIGIKMCSHACGEVIGIPKIWQVLIAASFLTLSSSSLSNLNKAYNNIEGVFDWNKTAIQRTEYILHSSGASSLANWRSKSVSSVFNNSFDLD</sequence>
<name>A0A0L0CC29_LUCCU</name>
<comment type="caution">
    <text evidence="1">The sequence shown here is derived from an EMBL/GenBank/DDBJ whole genome shotgun (WGS) entry which is preliminary data.</text>
</comment>
<reference evidence="1 2" key="1">
    <citation type="journal article" date="2015" name="Nat. Commun.">
        <title>Lucilia cuprina genome unlocks parasitic fly biology to underpin future interventions.</title>
        <authorList>
            <person name="Anstead C.A."/>
            <person name="Korhonen P.K."/>
            <person name="Young N.D."/>
            <person name="Hall R.S."/>
            <person name="Jex A.R."/>
            <person name="Murali S.C."/>
            <person name="Hughes D.S."/>
            <person name="Lee S.F."/>
            <person name="Perry T."/>
            <person name="Stroehlein A.J."/>
            <person name="Ansell B.R."/>
            <person name="Breugelmans B."/>
            <person name="Hofmann A."/>
            <person name="Qu J."/>
            <person name="Dugan S."/>
            <person name="Lee S.L."/>
            <person name="Chao H."/>
            <person name="Dinh H."/>
            <person name="Han Y."/>
            <person name="Doddapaneni H.V."/>
            <person name="Worley K.C."/>
            <person name="Muzny D.M."/>
            <person name="Ioannidis P."/>
            <person name="Waterhouse R.M."/>
            <person name="Zdobnov E.M."/>
            <person name="James P.J."/>
            <person name="Bagnall N.H."/>
            <person name="Kotze A.C."/>
            <person name="Gibbs R.A."/>
            <person name="Richards S."/>
            <person name="Batterham P."/>
            <person name="Gasser R.B."/>
        </authorList>
    </citation>
    <scope>NUCLEOTIDE SEQUENCE [LARGE SCALE GENOMIC DNA]</scope>
    <source>
        <strain evidence="1 2">LS</strain>
        <tissue evidence="1">Full body</tissue>
    </source>
</reference>
<dbReference type="EMBL" id="JRES01000607">
    <property type="protein sequence ID" value="KNC29968.1"/>
    <property type="molecule type" value="Genomic_DNA"/>
</dbReference>
<evidence type="ECO:0000313" key="1">
    <source>
        <dbReference type="EMBL" id="KNC29968.1"/>
    </source>
</evidence>
<evidence type="ECO:0000313" key="2">
    <source>
        <dbReference type="Proteomes" id="UP000037069"/>
    </source>
</evidence>
<keyword evidence="2" id="KW-1185">Reference proteome</keyword>
<accession>A0A0L0CC29</accession>
<dbReference type="AlphaFoldDB" id="A0A0L0CC29"/>